<dbReference type="GeneID" id="106071495"/>
<dbReference type="AlphaFoldDB" id="A0A2C9JX43"/>
<organism evidence="3 4">
    <name type="scientific">Biomphalaria glabrata</name>
    <name type="common">Bloodfluke planorb</name>
    <name type="synonym">Freshwater snail</name>
    <dbReference type="NCBI Taxonomy" id="6526"/>
    <lineage>
        <taxon>Eukaryota</taxon>
        <taxon>Metazoa</taxon>
        <taxon>Spiralia</taxon>
        <taxon>Lophotrochozoa</taxon>
        <taxon>Mollusca</taxon>
        <taxon>Gastropoda</taxon>
        <taxon>Heterobranchia</taxon>
        <taxon>Euthyneura</taxon>
        <taxon>Panpulmonata</taxon>
        <taxon>Hygrophila</taxon>
        <taxon>Lymnaeoidea</taxon>
        <taxon>Planorbidae</taxon>
        <taxon>Biomphalaria</taxon>
    </lineage>
</organism>
<dbReference type="PROSITE" id="PS50041">
    <property type="entry name" value="C_TYPE_LECTIN_2"/>
    <property type="match status" value="1"/>
</dbReference>
<dbReference type="InterPro" id="IPR001304">
    <property type="entry name" value="C-type_lectin-like"/>
</dbReference>
<keyword evidence="1" id="KW-0732">Signal</keyword>
<reference evidence="3" key="1">
    <citation type="submission" date="2020-05" db="UniProtKB">
        <authorList>
            <consortium name="EnsemblMetazoa"/>
        </authorList>
    </citation>
    <scope>IDENTIFICATION</scope>
    <source>
        <strain evidence="3">BB02</strain>
    </source>
</reference>
<dbReference type="PANTHER" id="PTHR22801">
    <property type="entry name" value="LITHOSTATHINE"/>
    <property type="match status" value="1"/>
</dbReference>
<proteinExistence type="predicted"/>
<dbReference type="Pfam" id="PF00059">
    <property type="entry name" value="Lectin_C"/>
    <property type="match status" value="1"/>
</dbReference>
<sequence>MRLLWLLLSCVCLQCIGASDLDACPAGLPRDQYLQVHGGYCYRFVTFRHATHSAAKSDCESNGGHLVYVRDQETQSYIYDQLAHTYRDSFDKVWLGLNDITTEGVYLWEDGTALSYSNWDYGQGPSSSSFGHDTKDCVVVDMLSEGKWQENACETSSFLILFSGAESHSYICQYPARILSQTVIIHLGDITTQSVVSLVNHCPALTCTLGCSSVIFVYDPNTGCPACACAN</sequence>
<evidence type="ECO:0000313" key="6">
    <source>
        <dbReference type="RefSeq" id="XP_013087073.1"/>
    </source>
</evidence>
<accession>A0A2C9JX43</accession>
<evidence type="ECO:0000256" key="1">
    <source>
        <dbReference type="SAM" id="SignalP"/>
    </source>
</evidence>
<dbReference type="Proteomes" id="UP001165740">
    <property type="component" value="Chromosome 3"/>
</dbReference>
<gene>
    <name evidence="3" type="primary">106071495</name>
    <name evidence="6" type="synonym">LOC106071495</name>
</gene>
<dbReference type="CDD" id="cd00037">
    <property type="entry name" value="CLECT"/>
    <property type="match status" value="1"/>
</dbReference>
<dbReference type="Gene3D" id="3.10.100.10">
    <property type="entry name" value="Mannose-Binding Protein A, subunit A"/>
    <property type="match status" value="1"/>
</dbReference>
<dbReference type="InterPro" id="IPR016186">
    <property type="entry name" value="C-type_lectin-like/link_sf"/>
</dbReference>
<dbReference type="VEuPathDB" id="VectorBase:BGLB009425"/>
<dbReference type="SUPFAM" id="SSF56436">
    <property type="entry name" value="C-type lectin-like"/>
    <property type="match status" value="1"/>
</dbReference>
<dbReference type="Proteomes" id="UP000076420">
    <property type="component" value="Unassembled WGS sequence"/>
</dbReference>
<protein>
    <submittedName>
        <fullName evidence="6">Perlucin-like protein</fullName>
    </submittedName>
</protein>
<name>A0A2C9JX43_BIOGL</name>
<keyword evidence="5" id="KW-1185">Reference proteome</keyword>
<feature type="signal peptide" evidence="1">
    <location>
        <begin position="1"/>
        <end position="18"/>
    </location>
</feature>
<reference evidence="6" key="2">
    <citation type="submission" date="2025-04" db="UniProtKB">
        <authorList>
            <consortium name="RefSeq"/>
        </authorList>
    </citation>
    <scope>IDENTIFICATION</scope>
</reference>
<evidence type="ECO:0000313" key="3">
    <source>
        <dbReference type="EnsemblMetazoa" id="BGLB009425-PB"/>
    </source>
</evidence>
<dbReference type="RefSeq" id="XP_013087073.1">
    <property type="nucleotide sequence ID" value="XM_013231619.2"/>
</dbReference>
<dbReference type="OrthoDB" id="6050186at2759"/>
<dbReference type="InterPro" id="IPR050801">
    <property type="entry name" value="Ca-Dep_Lectins_ImmuneDev"/>
</dbReference>
<evidence type="ECO:0000313" key="4">
    <source>
        <dbReference type="Proteomes" id="UP000076420"/>
    </source>
</evidence>
<dbReference type="InterPro" id="IPR016187">
    <property type="entry name" value="CTDL_fold"/>
</dbReference>
<feature type="domain" description="C-type lectin" evidence="2">
    <location>
        <begin position="37"/>
        <end position="154"/>
    </location>
</feature>
<evidence type="ECO:0000259" key="2">
    <source>
        <dbReference type="PROSITE" id="PS50041"/>
    </source>
</evidence>
<feature type="chain" id="PRO_5044573191" evidence="1">
    <location>
        <begin position="19"/>
        <end position="231"/>
    </location>
</feature>
<dbReference type="PANTHER" id="PTHR22801:SF63">
    <property type="entry name" value="C-TYPE LECTIN DOMAIN-CONTAINING PROTEIN"/>
    <property type="match status" value="1"/>
</dbReference>
<evidence type="ECO:0000313" key="5">
    <source>
        <dbReference type="Proteomes" id="UP001165740"/>
    </source>
</evidence>
<dbReference type="KEGG" id="bgt:106071495"/>
<dbReference type="EnsemblMetazoa" id="BGLB009425-RB">
    <property type="protein sequence ID" value="BGLB009425-PB"/>
    <property type="gene ID" value="BGLB009425"/>
</dbReference>
<dbReference type="OMA" id="QENACET"/>
<dbReference type="VEuPathDB" id="VectorBase:BGLAX_038890"/>
<dbReference type="SMART" id="SM00034">
    <property type="entry name" value="CLECT"/>
    <property type="match status" value="1"/>
</dbReference>